<dbReference type="EMBL" id="JAMSHJ010000007">
    <property type="protein sequence ID" value="KAI5384946.1"/>
    <property type="molecule type" value="Genomic_DNA"/>
</dbReference>
<accession>A0A9D4VLJ0</accession>
<dbReference type="AlphaFoldDB" id="A0A9D4VLJ0"/>
<proteinExistence type="predicted"/>
<protein>
    <submittedName>
        <fullName evidence="1">Uncharacterized protein</fullName>
    </submittedName>
</protein>
<gene>
    <name evidence="1" type="ORF">KIW84_071800</name>
</gene>
<keyword evidence="2" id="KW-1185">Reference proteome</keyword>
<name>A0A9D4VLJ0_PEA</name>
<evidence type="ECO:0000313" key="2">
    <source>
        <dbReference type="Proteomes" id="UP001058974"/>
    </source>
</evidence>
<comment type="caution">
    <text evidence="1">The sequence shown here is derived from an EMBL/GenBank/DDBJ whole genome shotgun (WGS) entry which is preliminary data.</text>
</comment>
<sequence>MSSGTVNFPAILVTVTCNPRKCVRTPLSGRERKDLSETSFQTQESTFPYEHSVHVSVRGRVKGSPLLRISPLILDRSSEGLCRSSTGIDRRLRERELHAFYRILRSVRATREYGDGSFHPVLDINTPGSRPFGHTVIIRRKEYPKALSLCIKLIRIELWEEKRKREKPHPSLSRGFAACQAGSSLWLRLFCQASFGKYIDPTQIMFTKQKLLAIFIYAIHFASLDSISSQR</sequence>
<dbReference type="Proteomes" id="UP001058974">
    <property type="component" value="Chromosome 7"/>
</dbReference>
<evidence type="ECO:0000313" key="1">
    <source>
        <dbReference type="EMBL" id="KAI5384946.1"/>
    </source>
</evidence>
<organism evidence="1 2">
    <name type="scientific">Pisum sativum</name>
    <name type="common">Garden pea</name>
    <name type="synonym">Lathyrus oleraceus</name>
    <dbReference type="NCBI Taxonomy" id="3888"/>
    <lineage>
        <taxon>Eukaryota</taxon>
        <taxon>Viridiplantae</taxon>
        <taxon>Streptophyta</taxon>
        <taxon>Embryophyta</taxon>
        <taxon>Tracheophyta</taxon>
        <taxon>Spermatophyta</taxon>
        <taxon>Magnoliopsida</taxon>
        <taxon>eudicotyledons</taxon>
        <taxon>Gunneridae</taxon>
        <taxon>Pentapetalae</taxon>
        <taxon>rosids</taxon>
        <taxon>fabids</taxon>
        <taxon>Fabales</taxon>
        <taxon>Fabaceae</taxon>
        <taxon>Papilionoideae</taxon>
        <taxon>50 kb inversion clade</taxon>
        <taxon>NPAAA clade</taxon>
        <taxon>Hologalegina</taxon>
        <taxon>IRL clade</taxon>
        <taxon>Fabeae</taxon>
        <taxon>Lathyrus</taxon>
    </lineage>
</organism>
<dbReference type="Gramene" id="Psat07G0180000-T1">
    <property type="protein sequence ID" value="KAI5384946.1"/>
    <property type="gene ID" value="KIW84_071800"/>
</dbReference>
<reference evidence="1 2" key="1">
    <citation type="journal article" date="2022" name="Nat. Genet.">
        <title>Improved pea reference genome and pan-genome highlight genomic features and evolutionary characteristics.</title>
        <authorList>
            <person name="Yang T."/>
            <person name="Liu R."/>
            <person name="Luo Y."/>
            <person name="Hu S."/>
            <person name="Wang D."/>
            <person name="Wang C."/>
            <person name="Pandey M.K."/>
            <person name="Ge S."/>
            <person name="Xu Q."/>
            <person name="Li N."/>
            <person name="Li G."/>
            <person name="Huang Y."/>
            <person name="Saxena R.K."/>
            <person name="Ji Y."/>
            <person name="Li M."/>
            <person name="Yan X."/>
            <person name="He Y."/>
            <person name="Liu Y."/>
            <person name="Wang X."/>
            <person name="Xiang C."/>
            <person name="Varshney R.K."/>
            <person name="Ding H."/>
            <person name="Gao S."/>
            <person name="Zong X."/>
        </authorList>
    </citation>
    <scope>NUCLEOTIDE SEQUENCE [LARGE SCALE GENOMIC DNA]</scope>
    <source>
        <strain evidence="1 2">cv. Zhongwan 6</strain>
    </source>
</reference>